<name>A0ABP9TJK0_9MICC</name>
<evidence type="ECO:0000313" key="2">
    <source>
        <dbReference type="EMBL" id="GAA5225575.1"/>
    </source>
</evidence>
<dbReference type="Proteomes" id="UP001501257">
    <property type="component" value="Unassembled WGS sequence"/>
</dbReference>
<organism evidence="2 3">
    <name type="scientific">Paeniglutamicibacter antarcticus</name>
    <dbReference type="NCBI Taxonomy" id="494023"/>
    <lineage>
        <taxon>Bacteria</taxon>
        <taxon>Bacillati</taxon>
        <taxon>Actinomycetota</taxon>
        <taxon>Actinomycetes</taxon>
        <taxon>Micrococcales</taxon>
        <taxon>Micrococcaceae</taxon>
        <taxon>Paeniglutamicibacter</taxon>
    </lineage>
</organism>
<proteinExistence type="predicted"/>
<dbReference type="EMBL" id="BAABLK010000004">
    <property type="protein sequence ID" value="GAA5225575.1"/>
    <property type="molecule type" value="Genomic_DNA"/>
</dbReference>
<keyword evidence="3" id="KW-1185">Reference proteome</keyword>
<reference evidence="3" key="1">
    <citation type="journal article" date="2019" name="Int. J. Syst. Evol. Microbiol.">
        <title>The Global Catalogue of Microorganisms (GCM) 10K type strain sequencing project: providing services to taxonomists for standard genome sequencing and annotation.</title>
        <authorList>
            <consortium name="The Broad Institute Genomics Platform"/>
            <consortium name="The Broad Institute Genome Sequencing Center for Infectious Disease"/>
            <person name="Wu L."/>
            <person name="Ma J."/>
        </authorList>
    </citation>
    <scope>NUCLEOTIDE SEQUENCE [LARGE SCALE GENOMIC DNA]</scope>
    <source>
        <strain evidence="3">JCM 18952</strain>
    </source>
</reference>
<protein>
    <recommendedName>
        <fullName evidence="4">DUF5709 domain-containing protein</fullName>
    </recommendedName>
</protein>
<comment type="caution">
    <text evidence="2">The sequence shown here is derived from an EMBL/GenBank/DDBJ whole genome shotgun (WGS) entry which is preliminary data.</text>
</comment>
<evidence type="ECO:0000313" key="3">
    <source>
        <dbReference type="Proteomes" id="UP001501257"/>
    </source>
</evidence>
<evidence type="ECO:0000256" key="1">
    <source>
        <dbReference type="SAM" id="MobiDB-lite"/>
    </source>
</evidence>
<feature type="region of interest" description="Disordered" evidence="1">
    <location>
        <begin position="1"/>
        <end position="132"/>
    </location>
</feature>
<accession>A0ABP9TJK0</accession>
<dbReference type="RefSeq" id="WP_210100550.1">
    <property type="nucleotide sequence ID" value="NZ_BAABLK010000004.1"/>
</dbReference>
<evidence type="ECO:0008006" key="4">
    <source>
        <dbReference type="Google" id="ProtNLM"/>
    </source>
</evidence>
<feature type="compositionally biased region" description="Basic and acidic residues" evidence="1">
    <location>
        <begin position="80"/>
        <end position="89"/>
    </location>
</feature>
<sequence length="132" mass="14040">MSLNTPEFEPRKDYEAEGNPLDGRDGQPVEEGSSDDPRALSTMDPLRDEELEVDELAGHEAQAEGELPFSEAERMAAQADMEHASDVRAGEGQPDLSDTAGARVPQPNDAAGQEADGLDALGRPLPEDSPQG</sequence>
<gene>
    <name evidence="2" type="ORF">GCM10025778_01050</name>
</gene>